<name>A0A076MXW5_AMYME</name>
<dbReference type="InterPro" id="IPR010982">
    <property type="entry name" value="Lambda_DNA-bd_dom_sf"/>
</dbReference>
<accession>A0A076MXW5</accession>
<dbReference type="Proteomes" id="UP000062973">
    <property type="component" value="Chromosome"/>
</dbReference>
<dbReference type="EMBL" id="CP009110">
    <property type="protein sequence ID" value="AIJ25949.1"/>
    <property type="molecule type" value="Genomic_DNA"/>
</dbReference>
<feature type="compositionally biased region" description="Basic residues" evidence="1">
    <location>
        <begin position="126"/>
        <end position="143"/>
    </location>
</feature>
<evidence type="ECO:0000313" key="3">
    <source>
        <dbReference type="Proteomes" id="UP000062973"/>
    </source>
</evidence>
<evidence type="ECO:0000313" key="2">
    <source>
        <dbReference type="EMBL" id="AIJ25949.1"/>
    </source>
</evidence>
<dbReference type="InterPro" id="IPR001387">
    <property type="entry name" value="Cro/C1-type_HTH"/>
</dbReference>
<dbReference type="STRING" id="1068978.AMETH_5857"/>
<dbReference type="KEGG" id="amq:AMETH_5857"/>
<dbReference type="HOGENOM" id="CLU_1444870_0_0_11"/>
<protein>
    <submittedName>
        <fullName evidence="2">XRE family transcriptional regulator</fullName>
    </submittedName>
</protein>
<gene>
    <name evidence="2" type="ORF">AMETH_5857</name>
</gene>
<dbReference type="AlphaFoldDB" id="A0A076MXW5"/>
<dbReference type="eggNOG" id="COG1396">
    <property type="taxonomic scope" value="Bacteria"/>
</dbReference>
<dbReference type="PANTHER" id="PTHR35010">
    <property type="entry name" value="BLL4672 PROTEIN-RELATED"/>
    <property type="match status" value="1"/>
</dbReference>
<proteinExistence type="predicted"/>
<dbReference type="PATRIC" id="fig|1068978.7.peg.6287"/>
<dbReference type="Gene3D" id="1.10.260.40">
    <property type="entry name" value="lambda repressor-like DNA-binding domains"/>
    <property type="match status" value="1"/>
</dbReference>
<dbReference type="PANTHER" id="PTHR35010:SF2">
    <property type="entry name" value="BLL4672 PROTEIN"/>
    <property type="match status" value="1"/>
</dbReference>
<reference evidence="2 3" key="1">
    <citation type="submission" date="2014-07" db="EMBL/GenBank/DDBJ databases">
        <title>Whole Genome Sequence of the Amycolatopsis methanolica 239.</title>
        <authorList>
            <person name="Tang B."/>
        </authorList>
    </citation>
    <scope>NUCLEOTIDE SEQUENCE [LARGE SCALE GENOMIC DNA]</scope>
    <source>
        <strain evidence="2 3">239</strain>
    </source>
</reference>
<dbReference type="GO" id="GO:0003677">
    <property type="term" value="F:DNA binding"/>
    <property type="evidence" value="ECO:0007669"/>
    <property type="project" value="InterPro"/>
</dbReference>
<sequence>MVPTLAVDGAEDQATLDLGLVVPGNAPADRDTGDVDGADLGAFLKARLAALDPRDVGLPPQGVTRRQVAGLRREELAQLAGISVDYLTRLEHGRARNVSGRGARFARQALRLNPDEGAYLHNLASPRRKRTGGGARLRLRPLPRRAGVEPDGRRDRVRLRLAATGRAQPAEAVLPERGRGTRAAPRV</sequence>
<evidence type="ECO:0000256" key="1">
    <source>
        <dbReference type="SAM" id="MobiDB-lite"/>
    </source>
</evidence>
<dbReference type="SUPFAM" id="SSF47413">
    <property type="entry name" value="lambda repressor-like DNA-binding domains"/>
    <property type="match status" value="1"/>
</dbReference>
<dbReference type="CDD" id="cd00093">
    <property type="entry name" value="HTH_XRE"/>
    <property type="match status" value="1"/>
</dbReference>
<keyword evidence="3" id="KW-1185">Reference proteome</keyword>
<feature type="region of interest" description="Disordered" evidence="1">
    <location>
        <begin position="126"/>
        <end position="187"/>
    </location>
</feature>
<organism evidence="2 3">
    <name type="scientific">Amycolatopsis methanolica 239</name>
    <dbReference type="NCBI Taxonomy" id="1068978"/>
    <lineage>
        <taxon>Bacteria</taxon>
        <taxon>Bacillati</taxon>
        <taxon>Actinomycetota</taxon>
        <taxon>Actinomycetes</taxon>
        <taxon>Pseudonocardiales</taxon>
        <taxon>Pseudonocardiaceae</taxon>
        <taxon>Amycolatopsis</taxon>
        <taxon>Amycolatopsis methanolica group</taxon>
    </lineage>
</organism>